<protein>
    <recommendedName>
        <fullName evidence="3">CCHC-type domain-containing protein</fullName>
    </recommendedName>
</protein>
<keyword evidence="1" id="KW-0863">Zinc-finger</keyword>
<dbReference type="EMBL" id="JAIZAY010000009">
    <property type="protein sequence ID" value="KAJ8036194.1"/>
    <property type="molecule type" value="Genomic_DNA"/>
</dbReference>
<keyword evidence="1" id="KW-0862">Zinc</keyword>
<organism evidence="4 5">
    <name type="scientific">Holothuria leucospilota</name>
    <name type="common">Black long sea cucumber</name>
    <name type="synonym">Mertensiothuria leucospilota</name>
    <dbReference type="NCBI Taxonomy" id="206669"/>
    <lineage>
        <taxon>Eukaryota</taxon>
        <taxon>Metazoa</taxon>
        <taxon>Echinodermata</taxon>
        <taxon>Eleutherozoa</taxon>
        <taxon>Echinozoa</taxon>
        <taxon>Holothuroidea</taxon>
        <taxon>Aspidochirotacea</taxon>
        <taxon>Aspidochirotida</taxon>
        <taxon>Holothuriidae</taxon>
        <taxon>Holothuria</taxon>
    </lineage>
</organism>
<dbReference type="InterPro" id="IPR001878">
    <property type="entry name" value="Znf_CCHC"/>
</dbReference>
<feature type="compositionally biased region" description="Low complexity" evidence="2">
    <location>
        <begin position="288"/>
        <end position="301"/>
    </location>
</feature>
<accession>A0A9Q1H7Q9</accession>
<dbReference type="AlphaFoldDB" id="A0A9Q1H7Q9"/>
<feature type="domain" description="CCHC-type" evidence="3">
    <location>
        <begin position="241"/>
        <end position="256"/>
    </location>
</feature>
<feature type="compositionally biased region" description="Polar residues" evidence="2">
    <location>
        <begin position="275"/>
        <end position="287"/>
    </location>
</feature>
<reference evidence="4" key="1">
    <citation type="submission" date="2021-10" db="EMBL/GenBank/DDBJ databases">
        <title>Tropical sea cucumber genome reveals ecological adaptation and Cuvierian tubules defense mechanism.</title>
        <authorList>
            <person name="Chen T."/>
        </authorList>
    </citation>
    <scope>NUCLEOTIDE SEQUENCE</scope>
    <source>
        <strain evidence="4">Nanhai2018</strain>
        <tissue evidence="4">Muscle</tissue>
    </source>
</reference>
<keyword evidence="1" id="KW-0479">Metal-binding</keyword>
<feature type="region of interest" description="Disordered" evidence="2">
    <location>
        <begin position="257"/>
        <end position="312"/>
    </location>
</feature>
<feature type="compositionally biased region" description="Polar residues" evidence="2">
    <location>
        <begin position="192"/>
        <end position="206"/>
    </location>
</feature>
<evidence type="ECO:0000256" key="1">
    <source>
        <dbReference type="PROSITE-ProRule" id="PRU00047"/>
    </source>
</evidence>
<keyword evidence="5" id="KW-1185">Reference proteome</keyword>
<dbReference type="Proteomes" id="UP001152320">
    <property type="component" value="Chromosome 9"/>
</dbReference>
<dbReference type="PROSITE" id="PS50158">
    <property type="entry name" value="ZF_CCHC"/>
    <property type="match status" value="1"/>
</dbReference>
<dbReference type="SMART" id="SM00343">
    <property type="entry name" value="ZnF_C2HC"/>
    <property type="match status" value="1"/>
</dbReference>
<sequence length="312" mass="35433">MAAQASLPSFDPLDISVDIHALGPRWKKWITRFENFSTAVDIVEPKRKRALLLHSIGKEAYDIFDTLPNTGKADEYDKAVKALSDYFTPQKNTEYEVYLFRQAKQKEDESVDMITPALSIWPLHVSFQTLTKKSRRTSFRPVVLPDYEEQPFENPLRYKNFYQRHALWNLPNSRHRVSGYPGIEGGKETLSRNHTVSRVNSSSKPRAQNKPPVPQNQCYFCGGTYPHPGGRPSCPAHDKTCNSCGKLGHFASMCRSSSKSKKFSSGSQRSRKPNQYKTISQKVYQVESTTSASTKSDISSSEEYVFTVENTE</sequence>
<feature type="region of interest" description="Disordered" evidence="2">
    <location>
        <begin position="184"/>
        <end position="213"/>
    </location>
</feature>
<evidence type="ECO:0000259" key="3">
    <source>
        <dbReference type="PROSITE" id="PS50158"/>
    </source>
</evidence>
<dbReference type="GO" id="GO:0008270">
    <property type="term" value="F:zinc ion binding"/>
    <property type="evidence" value="ECO:0007669"/>
    <property type="project" value="UniProtKB-KW"/>
</dbReference>
<gene>
    <name evidence="4" type="ORF">HOLleu_20096</name>
</gene>
<evidence type="ECO:0000256" key="2">
    <source>
        <dbReference type="SAM" id="MobiDB-lite"/>
    </source>
</evidence>
<comment type="caution">
    <text evidence="4">The sequence shown here is derived from an EMBL/GenBank/DDBJ whole genome shotgun (WGS) entry which is preliminary data.</text>
</comment>
<dbReference type="Pfam" id="PF00098">
    <property type="entry name" value="zf-CCHC"/>
    <property type="match status" value="1"/>
</dbReference>
<proteinExistence type="predicted"/>
<name>A0A9Q1H7Q9_HOLLE</name>
<evidence type="ECO:0000313" key="5">
    <source>
        <dbReference type="Proteomes" id="UP001152320"/>
    </source>
</evidence>
<evidence type="ECO:0000313" key="4">
    <source>
        <dbReference type="EMBL" id="KAJ8036194.1"/>
    </source>
</evidence>
<dbReference type="PANTHER" id="PTHR33198">
    <property type="entry name" value="ANK_REP_REGION DOMAIN-CONTAINING PROTEIN-RELATED"/>
    <property type="match status" value="1"/>
</dbReference>
<dbReference type="Gene3D" id="4.10.60.10">
    <property type="entry name" value="Zinc finger, CCHC-type"/>
    <property type="match status" value="1"/>
</dbReference>
<dbReference type="OrthoDB" id="5988102at2759"/>
<dbReference type="GO" id="GO:0003676">
    <property type="term" value="F:nucleic acid binding"/>
    <property type="evidence" value="ECO:0007669"/>
    <property type="project" value="InterPro"/>
</dbReference>
<dbReference type="PANTHER" id="PTHR33198:SF20">
    <property type="entry name" value="RETROTRANSPOSON GAG DOMAIN-CONTAINING PROTEIN"/>
    <property type="match status" value="1"/>
</dbReference>